<sequence length="96" mass="10162">MESAEAECSSVQRLNGLRRLARCLNGKKTPTRRARREIASGTGAEKRERRAGSGGRDASCSSVTLAYSWALVLPVGASFDAASTSVTPSIHITPTL</sequence>
<proteinExistence type="predicted"/>
<dbReference type="EMBL" id="DF849818">
    <property type="protein sequence ID" value="GAT59121.1"/>
    <property type="molecule type" value="Genomic_DNA"/>
</dbReference>
<keyword evidence="3" id="KW-1185">Reference proteome</keyword>
<reference evidence="2" key="1">
    <citation type="submission" date="2014-09" db="EMBL/GenBank/DDBJ databases">
        <title>Genome sequence of the luminous mushroom Mycena chlorophos for searching fungal bioluminescence genes.</title>
        <authorList>
            <person name="Tanaka Y."/>
            <person name="Kasuga D."/>
            <person name="Oba Y."/>
            <person name="Hase S."/>
            <person name="Sato K."/>
            <person name="Oba Y."/>
            <person name="Sakakibara Y."/>
        </authorList>
    </citation>
    <scope>NUCLEOTIDE SEQUENCE</scope>
</reference>
<protein>
    <submittedName>
        <fullName evidence="2">Uncharacterized protein</fullName>
    </submittedName>
</protein>
<feature type="region of interest" description="Disordered" evidence="1">
    <location>
        <begin position="25"/>
        <end position="59"/>
    </location>
</feature>
<organism evidence="2 3">
    <name type="scientific">Mycena chlorophos</name>
    <name type="common">Agaric fungus</name>
    <name type="synonym">Agaricus chlorophos</name>
    <dbReference type="NCBI Taxonomy" id="658473"/>
    <lineage>
        <taxon>Eukaryota</taxon>
        <taxon>Fungi</taxon>
        <taxon>Dikarya</taxon>
        <taxon>Basidiomycota</taxon>
        <taxon>Agaricomycotina</taxon>
        <taxon>Agaricomycetes</taxon>
        <taxon>Agaricomycetidae</taxon>
        <taxon>Agaricales</taxon>
        <taxon>Marasmiineae</taxon>
        <taxon>Mycenaceae</taxon>
        <taxon>Mycena</taxon>
    </lineage>
</organism>
<gene>
    <name evidence="2" type="ORF">MCHLO_15458</name>
</gene>
<dbReference type="Proteomes" id="UP000815677">
    <property type="component" value="Unassembled WGS sequence"/>
</dbReference>
<evidence type="ECO:0000313" key="3">
    <source>
        <dbReference type="Proteomes" id="UP000815677"/>
    </source>
</evidence>
<name>A0ABQ0M6W3_MYCCL</name>
<evidence type="ECO:0000313" key="2">
    <source>
        <dbReference type="EMBL" id="GAT59121.1"/>
    </source>
</evidence>
<evidence type="ECO:0000256" key="1">
    <source>
        <dbReference type="SAM" id="MobiDB-lite"/>
    </source>
</evidence>
<accession>A0ABQ0M6W3</accession>